<feature type="domain" description="HTH arsR-type" evidence="4">
    <location>
        <begin position="1"/>
        <end position="95"/>
    </location>
</feature>
<keyword evidence="2" id="KW-0238">DNA-binding</keyword>
<reference evidence="5" key="4">
    <citation type="submission" date="2024-05" db="EMBL/GenBank/DDBJ databases">
        <authorList>
            <person name="Sun Q."/>
            <person name="Zhou Y."/>
        </authorList>
    </citation>
    <scope>NUCLEOTIDE SEQUENCE</scope>
    <source>
        <strain evidence="5">CGMCC 1.15931</strain>
    </source>
</reference>
<dbReference type="PANTHER" id="PTHR43132:SF2">
    <property type="entry name" value="ARSENICAL RESISTANCE OPERON REPRESSOR ARSR-RELATED"/>
    <property type="match status" value="1"/>
</dbReference>
<dbReference type="Gene3D" id="1.10.10.10">
    <property type="entry name" value="Winged helix-like DNA-binding domain superfamily/Winged helix DNA-binding domain"/>
    <property type="match status" value="1"/>
</dbReference>
<organism evidence="6 7">
    <name type="scientific">Pseudoduganella buxea</name>
    <dbReference type="NCBI Taxonomy" id="1949069"/>
    <lineage>
        <taxon>Bacteria</taxon>
        <taxon>Pseudomonadati</taxon>
        <taxon>Pseudomonadota</taxon>
        <taxon>Betaproteobacteria</taxon>
        <taxon>Burkholderiales</taxon>
        <taxon>Oxalobacteraceae</taxon>
        <taxon>Telluria group</taxon>
        <taxon>Pseudoduganella</taxon>
    </lineage>
</organism>
<comment type="caution">
    <text evidence="6">The sequence shown here is derived from an EMBL/GenBank/DDBJ whole genome shotgun (WGS) entry which is preliminary data.</text>
</comment>
<dbReference type="EMBL" id="BMKG01000020">
    <property type="protein sequence ID" value="GGC15935.1"/>
    <property type="molecule type" value="Genomic_DNA"/>
</dbReference>
<reference evidence="8" key="2">
    <citation type="journal article" date="2019" name="Int. J. Syst. Evol. Microbiol.">
        <title>The Global Catalogue of Microorganisms (GCM) 10K type strain sequencing project: providing services to taxonomists for standard genome sequencing and annotation.</title>
        <authorList>
            <consortium name="The Broad Institute Genomics Platform"/>
            <consortium name="The Broad Institute Genome Sequencing Center for Infectious Disease"/>
            <person name="Wu L."/>
            <person name="Ma J."/>
        </authorList>
    </citation>
    <scope>NUCLEOTIDE SEQUENCE [LARGE SCALE GENOMIC DNA]</scope>
    <source>
        <strain evidence="8">CGMCC 1.15931</strain>
    </source>
</reference>
<dbReference type="OrthoDB" id="5297460at2"/>
<dbReference type="AlphaFoldDB" id="A0A6I3SX54"/>
<proteinExistence type="predicted"/>
<keyword evidence="8" id="KW-1185">Reference proteome</keyword>
<evidence type="ECO:0000313" key="6">
    <source>
        <dbReference type="EMBL" id="MTV53634.1"/>
    </source>
</evidence>
<sequence>MKDKTVLTALAALAQESRLAVFRLLVQAGPQGLAASRIAEALDIAPSSLSFHLKELSHAGLLTARHEGRFIYYCADIGTMNGLIAFLTENCCGGVPCDVAGDAACGPVCKPAAP</sequence>
<dbReference type="EMBL" id="WNKZ01000032">
    <property type="protein sequence ID" value="MTV53634.1"/>
    <property type="molecule type" value="Genomic_DNA"/>
</dbReference>
<dbReference type="InterPro" id="IPR011991">
    <property type="entry name" value="ArsR-like_HTH"/>
</dbReference>
<dbReference type="InterPro" id="IPR036390">
    <property type="entry name" value="WH_DNA-bd_sf"/>
</dbReference>
<dbReference type="InterPro" id="IPR001845">
    <property type="entry name" value="HTH_ArsR_DNA-bd_dom"/>
</dbReference>
<dbReference type="RefSeq" id="WP_155470940.1">
    <property type="nucleotide sequence ID" value="NZ_BMKG01000020.1"/>
</dbReference>
<dbReference type="NCBIfam" id="NF033788">
    <property type="entry name" value="HTH_metalloreg"/>
    <property type="match status" value="1"/>
</dbReference>
<evidence type="ECO:0000313" key="5">
    <source>
        <dbReference type="EMBL" id="GGC15935.1"/>
    </source>
</evidence>
<keyword evidence="3" id="KW-0804">Transcription</keyword>
<dbReference type="GO" id="GO:0003677">
    <property type="term" value="F:DNA binding"/>
    <property type="evidence" value="ECO:0007669"/>
    <property type="project" value="UniProtKB-KW"/>
</dbReference>
<dbReference type="Pfam" id="PF12840">
    <property type="entry name" value="HTH_20"/>
    <property type="match status" value="1"/>
</dbReference>
<dbReference type="Proteomes" id="UP000622638">
    <property type="component" value="Unassembled WGS sequence"/>
</dbReference>
<dbReference type="SUPFAM" id="SSF46785">
    <property type="entry name" value="Winged helix' DNA-binding domain"/>
    <property type="match status" value="1"/>
</dbReference>
<dbReference type="PANTHER" id="PTHR43132">
    <property type="entry name" value="ARSENICAL RESISTANCE OPERON REPRESSOR ARSR-RELATED"/>
    <property type="match status" value="1"/>
</dbReference>
<evidence type="ECO:0000259" key="4">
    <source>
        <dbReference type="PROSITE" id="PS50987"/>
    </source>
</evidence>
<evidence type="ECO:0000256" key="1">
    <source>
        <dbReference type="ARBA" id="ARBA00023015"/>
    </source>
</evidence>
<accession>A0A6I3SX54</accession>
<evidence type="ECO:0000313" key="8">
    <source>
        <dbReference type="Proteomes" id="UP000622638"/>
    </source>
</evidence>
<dbReference type="CDD" id="cd00090">
    <property type="entry name" value="HTH_ARSR"/>
    <property type="match status" value="1"/>
</dbReference>
<protein>
    <submittedName>
        <fullName evidence="6">Metalloregulator ArsR/SmtB family transcription factor</fullName>
    </submittedName>
    <submittedName>
        <fullName evidence="5">Transcriptional regulator</fullName>
    </submittedName>
</protein>
<dbReference type="InterPro" id="IPR036388">
    <property type="entry name" value="WH-like_DNA-bd_sf"/>
</dbReference>
<dbReference type="GO" id="GO:0003700">
    <property type="term" value="F:DNA-binding transcription factor activity"/>
    <property type="evidence" value="ECO:0007669"/>
    <property type="project" value="InterPro"/>
</dbReference>
<evidence type="ECO:0000256" key="3">
    <source>
        <dbReference type="ARBA" id="ARBA00023163"/>
    </source>
</evidence>
<dbReference type="Proteomes" id="UP000430634">
    <property type="component" value="Unassembled WGS sequence"/>
</dbReference>
<dbReference type="PROSITE" id="PS50987">
    <property type="entry name" value="HTH_ARSR_2"/>
    <property type="match status" value="1"/>
</dbReference>
<evidence type="ECO:0000313" key="7">
    <source>
        <dbReference type="Proteomes" id="UP000430634"/>
    </source>
</evidence>
<reference evidence="6 7" key="3">
    <citation type="submission" date="2019-11" db="EMBL/GenBank/DDBJ databases">
        <title>Type strains purchased from KCTC, JCM and DSMZ.</title>
        <authorList>
            <person name="Lu H."/>
        </authorList>
    </citation>
    <scope>NUCLEOTIDE SEQUENCE [LARGE SCALE GENOMIC DNA]</scope>
    <source>
        <strain evidence="6 7">KCTC 52429</strain>
    </source>
</reference>
<keyword evidence="1" id="KW-0805">Transcription regulation</keyword>
<gene>
    <name evidence="5" type="ORF">GCM10011572_41610</name>
    <name evidence="6" type="ORF">GM672_12945</name>
</gene>
<dbReference type="InterPro" id="IPR051011">
    <property type="entry name" value="Metal_resp_trans_reg"/>
</dbReference>
<evidence type="ECO:0000256" key="2">
    <source>
        <dbReference type="ARBA" id="ARBA00023125"/>
    </source>
</evidence>
<reference evidence="5" key="1">
    <citation type="journal article" date="2014" name="Int. J. Syst. Evol. Microbiol.">
        <title>Complete genome of a new Firmicutes species belonging to the dominant human colonic microbiota ('Ruminococcus bicirculans') reveals two chromosomes and a selective capacity to utilize plant glucans.</title>
        <authorList>
            <consortium name="NISC Comparative Sequencing Program"/>
            <person name="Wegmann U."/>
            <person name="Louis P."/>
            <person name="Goesmann A."/>
            <person name="Henrissat B."/>
            <person name="Duncan S.H."/>
            <person name="Flint H.J."/>
        </authorList>
    </citation>
    <scope>NUCLEOTIDE SEQUENCE</scope>
    <source>
        <strain evidence="5">CGMCC 1.15931</strain>
    </source>
</reference>
<dbReference type="SMART" id="SM00418">
    <property type="entry name" value="HTH_ARSR"/>
    <property type="match status" value="1"/>
</dbReference>
<dbReference type="PRINTS" id="PR00778">
    <property type="entry name" value="HTHARSR"/>
</dbReference>
<name>A0A6I3SX54_9BURK</name>